<keyword evidence="3" id="KW-1185">Reference proteome</keyword>
<reference evidence="2" key="1">
    <citation type="journal article" date="2023" name="Mol. Phylogenet. Evol.">
        <title>Genome-scale phylogeny and comparative genomics of the fungal order Sordariales.</title>
        <authorList>
            <person name="Hensen N."/>
            <person name="Bonometti L."/>
            <person name="Westerberg I."/>
            <person name="Brannstrom I.O."/>
            <person name="Guillou S."/>
            <person name="Cros-Aarteil S."/>
            <person name="Calhoun S."/>
            <person name="Haridas S."/>
            <person name="Kuo A."/>
            <person name="Mondo S."/>
            <person name="Pangilinan J."/>
            <person name="Riley R."/>
            <person name="LaButti K."/>
            <person name="Andreopoulos B."/>
            <person name="Lipzen A."/>
            <person name="Chen C."/>
            <person name="Yan M."/>
            <person name="Daum C."/>
            <person name="Ng V."/>
            <person name="Clum A."/>
            <person name="Steindorff A."/>
            <person name="Ohm R.A."/>
            <person name="Martin F."/>
            <person name="Silar P."/>
            <person name="Natvig D.O."/>
            <person name="Lalanne C."/>
            <person name="Gautier V."/>
            <person name="Ament-Velasquez S.L."/>
            <person name="Kruys A."/>
            <person name="Hutchinson M.I."/>
            <person name="Powell A.J."/>
            <person name="Barry K."/>
            <person name="Miller A.N."/>
            <person name="Grigoriev I.V."/>
            <person name="Debuchy R."/>
            <person name="Gladieux P."/>
            <person name="Hiltunen Thoren M."/>
            <person name="Johannesson H."/>
        </authorList>
    </citation>
    <scope>NUCLEOTIDE SEQUENCE</scope>
    <source>
        <strain evidence="2">PSN293</strain>
    </source>
</reference>
<feature type="region of interest" description="Disordered" evidence="1">
    <location>
        <begin position="1"/>
        <end position="39"/>
    </location>
</feature>
<dbReference type="AlphaFoldDB" id="A0AAN6XVI8"/>
<proteinExistence type="predicted"/>
<dbReference type="EMBL" id="MU858298">
    <property type="protein sequence ID" value="KAK4207388.1"/>
    <property type="molecule type" value="Genomic_DNA"/>
</dbReference>
<gene>
    <name evidence="2" type="ORF">QBC37DRAFT_433495</name>
</gene>
<evidence type="ECO:0000313" key="3">
    <source>
        <dbReference type="Proteomes" id="UP001301769"/>
    </source>
</evidence>
<accession>A0AAN6XVI8</accession>
<dbReference type="Proteomes" id="UP001301769">
    <property type="component" value="Unassembled WGS sequence"/>
</dbReference>
<reference evidence="2" key="2">
    <citation type="submission" date="2023-05" db="EMBL/GenBank/DDBJ databases">
        <authorList>
            <consortium name="Lawrence Berkeley National Laboratory"/>
            <person name="Steindorff A."/>
            <person name="Hensen N."/>
            <person name="Bonometti L."/>
            <person name="Westerberg I."/>
            <person name="Brannstrom I.O."/>
            <person name="Guillou S."/>
            <person name="Cros-Aarteil S."/>
            <person name="Calhoun S."/>
            <person name="Haridas S."/>
            <person name="Kuo A."/>
            <person name="Mondo S."/>
            <person name="Pangilinan J."/>
            <person name="Riley R."/>
            <person name="Labutti K."/>
            <person name="Andreopoulos B."/>
            <person name="Lipzen A."/>
            <person name="Chen C."/>
            <person name="Yanf M."/>
            <person name="Daum C."/>
            <person name="Ng V."/>
            <person name="Clum A."/>
            <person name="Ohm R."/>
            <person name="Martin F."/>
            <person name="Silar P."/>
            <person name="Natvig D."/>
            <person name="Lalanne C."/>
            <person name="Gautier V."/>
            <person name="Ament-Velasquez S.L."/>
            <person name="Kruys A."/>
            <person name="Hutchinson M.I."/>
            <person name="Powell A.J."/>
            <person name="Barry K."/>
            <person name="Miller A.N."/>
            <person name="Grigoriev I.V."/>
            <person name="Debuchy R."/>
            <person name="Gladieux P."/>
            <person name="Thoren M.H."/>
            <person name="Johannesson H."/>
        </authorList>
    </citation>
    <scope>NUCLEOTIDE SEQUENCE</scope>
    <source>
        <strain evidence="2">PSN293</strain>
    </source>
</reference>
<evidence type="ECO:0000313" key="2">
    <source>
        <dbReference type="EMBL" id="KAK4207388.1"/>
    </source>
</evidence>
<feature type="non-terminal residue" evidence="2">
    <location>
        <position position="256"/>
    </location>
</feature>
<organism evidence="2 3">
    <name type="scientific">Rhypophila decipiens</name>
    <dbReference type="NCBI Taxonomy" id="261697"/>
    <lineage>
        <taxon>Eukaryota</taxon>
        <taxon>Fungi</taxon>
        <taxon>Dikarya</taxon>
        <taxon>Ascomycota</taxon>
        <taxon>Pezizomycotina</taxon>
        <taxon>Sordariomycetes</taxon>
        <taxon>Sordariomycetidae</taxon>
        <taxon>Sordariales</taxon>
        <taxon>Naviculisporaceae</taxon>
        <taxon>Rhypophila</taxon>
    </lineage>
</organism>
<name>A0AAN6XVI8_9PEZI</name>
<protein>
    <submittedName>
        <fullName evidence="2">Uncharacterized protein</fullName>
    </submittedName>
</protein>
<sequence length="256" mass="28121">MQHGHDNKNATNNNPDSDDTKSTTTNLDPFKEDDPSTKYLTTPFETERYHILSKQQGPQNPYHLDHPVHFPGHPALHGLMHSRPNTTPWRAPAVSYWCRPVNFDPEVLASKLDNLDHANTAEDPDSTRADTKFRSAAGLNNVTCPYLSVIYADVTGCFGDSRGYRRTTNQALTDLCISMTTEVHNSFLVHLAGSGSGGIHGEDVAVVVGEVENQNLSSESISGSETEIGVVEDGNEDRLRCQKCCTLDSVDFIGSF</sequence>
<evidence type="ECO:0000256" key="1">
    <source>
        <dbReference type="SAM" id="MobiDB-lite"/>
    </source>
</evidence>
<comment type="caution">
    <text evidence="2">The sequence shown here is derived from an EMBL/GenBank/DDBJ whole genome shotgun (WGS) entry which is preliminary data.</text>
</comment>